<evidence type="ECO:0000313" key="2">
    <source>
        <dbReference type="EMBL" id="SFS77037.1"/>
    </source>
</evidence>
<gene>
    <name evidence="2" type="ORF">SAMN04488556_2721</name>
</gene>
<dbReference type="AlphaFoldDB" id="A0A1I6SJB5"/>
<keyword evidence="1" id="KW-1133">Transmembrane helix</keyword>
<dbReference type="EMBL" id="FOZS01000002">
    <property type="protein sequence ID" value="SFS77037.1"/>
    <property type="molecule type" value="Genomic_DNA"/>
</dbReference>
<keyword evidence="3" id="KW-1185">Reference proteome</keyword>
<feature type="transmembrane region" description="Helical" evidence="1">
    <location>
        <begin position="77"/>
        <end position="97"/>
    </location>
</feature>
<organism evidence="2 3">
    <name type="scientific">Halostagnicola kamekurae</name>
    <dbReference type="NCBI Taxonomy" id="619731"/>
    <lineage>
        <taxon>Archaea</taxon>
        <taxon>Methanobacteriati</taxon>
        <taxon>Methanobacteriota</taxon>
        <taxon>Stenosarchaea group</taxon>
        <taxon>Halobacteria</taxon>
        <taxon>Halobacteriales</taxon>
        <taxon>Natrialbaceae</taxon>
        <taxon>Halostagnicola</taxon>
    </lineage>
</organism>
<keyword evidence="1" id="KW-0472">Membrane</keyword>
<sequence>MIDYNLISGLVWLACGAAILYLGYLIAVRGRVDLHSAYEESVDPAYASRWAGGTAVLMGVIVVLYGLRELAYGFHPYALGGLVGSLLVLSHVSKLFARGYGPRGKRRTESDG</sequence>
<dbReference type="RefSeq" id="WP_092905140.1">
    <property type="nucleotide sequence ID" value="NZ_FOZS01000002.1"/>
</dbReference>
<dbReference type="Proteomes" id="UP000199199">
    <property type="component" value="Unassembled WGS sequence"/>
</dbReference>
<evidence type="ECO:0000313" key="3">
    <source>
        <dbReference type="Proteomes" id="UP000199199"/>
    </source>
</evidence>
<protein>
    <recommendedName>
        <fullName evidence="4">DUF3784 domain-containing protein</fullName>
    </recommendedName>
</protein>
<evidence type="ECO:0008006" key="4">
    <source>
        <dbReference type="Google" id="ProtNLM"/>
    </source>
</evidence>
<evidence type="ECO:0000256" key="1">
    <source>
        <dbReference type="SAM" id="Phobius"/>
    </source>
</evidence>
<dbReference type="OrthoDB" id="202152at2157"/>
<accession>A0A1I6SJB5</accession>
<feature type="transmembrane region" description="Helical" evidence="1">
    <location>
        <begin position="47"/>
        <end position="65"/>
    </location>
</feature>
<keyword evidence="1" id="KW-0812">Transmembrane</keyword>
<feature type="transmembrane region" description="Helical" evidence="1">
    <location>
        <begin position="6"/>
        <end position="27"/>
    </location>
</feature>
<name>A0A1I6SJB5_9EURY</name>
<proteinExistence type="predicted"/>
<reference evidence="3" key="1">
    <citation type="submission" date="2016-10" db="EMBL/GenBank/DDBJ databases">
        <authorList>
            <person name="Varghese N."/>
            <person name="Submissions S."/>
        </authorList>
    </citation>
    <scope>NUCLEOTIDE SEQUENCE [LARGE SCALE GENOMIC DNA]</scope>
    <source>
        <strain evidence="3">DSM 22427</strain>
    </source>
</reference>